<dbReference type="EMBL" id="JANEYG010000060">
    <property type="protein sequence ID" value="KAJ8914984.1"/>
    <property type="molecule type" value="Genomic_DNA"/>
</dbReference>
<comment type="caution">
    <text evidence="2">The sequence shown here is derived from an EMBL/GenBank/DDBJ whole genome shotgun (WGS) entry which is preliminary data.</text>
</comment>
<protein>
    <submittedName>
        <fullName evidence="2">Uncharacterized protein</fullName>
    </submittedName>
</protein>
<gene>
    <name evidence="2" type="ORF">NQ315_002508</name>
</gene>
<dbReference type="Proteomes" id="UP001159042">
    <property type="component" value="Unassembled WGS sequence"/>
</dbReference>
<organism evidence="2 3">
    <name type="scientific">Exocentrus adspersus</name>
    <dbReference type="NCBI Taxonomy" id="1586481"/>
    <lineage>
        <taxon>Eukaryota</taxon>
        <taxon>Metazoa</taxon>
        <taxon>Ecdysozoa</taxon>
        <taxon>Arthropoda</taxon>
        <taxon>Hexapoda</taxon>
        <taxon>Insecta</taxon>
        <taxon>Pterygota</taxon>
        <taxon>Neoptera</taxon>
        <taxon>Endopterygota</taxon>
        <taxon>Coleoptera</taxon>
        <taxon>Polyphaga</taxon>
        <taxon>Cucujiformia</taxon>
        <taxon>Chrysomeloidea</taxon>
        <taxon>Cerambycidae</taxon>
        <taxon>Lamiinae</taxon>
        <taxon>Acanthocinini</taxon>
        <taxon>Exocentrus</taxon>
    </lineage>
</organism>
<evidence type="ECO:0000256" key="1">
    <source>
        <dbReference type="SAM" id="MobiDB-lite"/>
    </source>
</evidence>
<dbReference type="AlphaFoldDB" id="A0AAV8VLH1"/>
<evidence type="ECO:0000313" key="3">
    <source>
        <dbReference type="Proteomes" id="UP001159042"/>
    </source>
</evidence>
<keyword evidence="3" id="KW-1185">Reference proteome</keyword>
<reference evidence="2 3" key="1">
    <citation type="journal article" date="2023" name="Insect Mol. Biol.">
        <title>Genome sequencing provides insights into the evolution of gene families encoding plant cell wall-degrading enzymes in longhorned beetles.</title>
        <authorList>
            <person name="Shin N.R."/>
            <person name="Okamura Y."/>
            <person name="Kirsch R."/>
            <person name="Pauchet Y."/>
        </authorList>
    </citation>
    <scope>NUCLEOTIDE SEQUENCE [LARGE SCALE GENOMIC DNA]</scope>
    <source>
        <strain evidence="2">EAD_L_NR</strain>
    </source>
</reference>
<accession>A0AAV8VLH1</accession>
<proteinExistence type="predicted"/>
<sequence>MILLVLENVTLNSSATAKLISNNGRTLDLSKITVINSVKGSNATLGNVLLLPDGKLKTVPNPPMNGNSGTVLLPLSPQRGLTKANRGKYITAKRQLIGTKPPRPLKKPMYVPTSTVQATLPPPTNLTTQDIMDLPIIFADDNQILDTNLSSNLSNTSSNVRTPVASTTKILPSQTSGKFMLVNKPTVTSGNFIITPSNMKKSSPITFGKQPPKYTKIILSSKRNSIDDIKTNARIHNLSPEITVKKISSSQNIPNKSHAPPMVELIDLENEIEATAVPKPNLITSDIKNITIIPRNSGDTFELHPKEDTFKRSSSVIDTKDSSDPDYIPPKNLKLM</sequence>
<feature type="region of interest" description="Disordered" evidence="1">
    <location>
        <begin position="312"/>
        <end position="336"/>
    </location>
</feature>
<evidence type="ECO:0000313" key="2">
    <source>
        <dbReference type="EMBL" id="KAJ8914984.1"/>
    </source>
</evidence>
<name>A0AAV8VLH1_9CUCU</name>